<evidence type="ECO:0000256" key="1">
    <source>
        <dbReference type="SAM" id="Phobius"/>
    </source>
</evidence>
<feature type="non-terminal residue" evidence="2">
    <location>
        <position position="106"/>
    </location>
</feature>
<keyword evidence="3" id="KW-1185">Reference proteome</keyword>
<sequence length="106" mass="11608">MSETETPVQTAESPDTESGLETFFNDILKPGSSLNTSFLAIVDGTFASLFVILAILAFLTSGNLHIFALILIELGLWASVKWFVSELKKARAEVAKETEAEEKKDQ</sequence>
<comment type="caution">
    <text evidence="2">The sequence shown here is derived from an EMBL/GenBank/DDBJ whole genome shotgun (WGS) entry which is preliminary data.</text>
</comment>
<evidence type="ECO:0000313" key="3">
    <source>
        <dbReference type="Proteomes" id="UP001140091"/>
    </source>
</evidence>
<dbReference type="GO" id="GO:0005789">
    <property type="term" value="C:endoplasmic reticulum membrane"/>
    <property type="evidence" value="ECO:0007669"/>
    <property type="project" value="TreeGrafter"/>
</dbReference>
<keyword evidence="1" id="KW-0472">Membrane</keyword>
<dbReference type="Proteomes" id="UP001140091">
    <property type="component" value="Unassembled WGS sequence"/>
</dbReference>
<reference evidence="2" key="1">
    <citation type="submission" date="2022-06" db="EMBL/GenBank/DDBJ databases">
        <title>Genome Sequence of Candolleomyces eurysporus.</title>
        <authorList>
            <person name="Buettner E."/>
        </authorList>
    </citation>
    <scope>NUCLEOTIDE SEQUENCE</scope>
    <source>
        <strain evidence="2">VTCC 930004</strain>
    </source>
</reference>
<dbReference type="PANTHER" id="PTHR28251:SF1">
    <property type="entry name" value="V-TYPE ATPASE ASSEMBLY FACTOR PKR1"/>
    <property type="match status" value="1"/>
</dbReference>
<proteinExistence type="predicted"/>
<dbReference type="OrthoDB" id="9626941at2759"/>
<keyword evidence="1" id="KW-1133">Transmembrane helix</keyword>
<feature type="transmembrane region" description="Helical" evidence="1">
    <location>
        <begin position="38"/>
        <end position="59"/>
    </location>
</feature>
<dbReference type="AlphaFoldDB" id="A0A9W8MMM7"/>
<accession>A0A9W8MMM7</accession>
<feature type="transmembrane region" description="Helical" evidence="1">
    <location>
        <begin position="65"/>
        <end position="84"/>
    </location>
</feature>
<keyword evidence="1" id="KW-0812">Transmembrane</keyword>
<evidence type="ECO:0000313" key="2">
    <source>
        <dbReference type="EMBL" id="KAJ2934538.1"/>
    </source>
</evidence>
<dbReference type="InterPro" id="IPR013945">
    <property type="entry name" value="Pkr1"/>
</dbReference>
<dbReference type="EMBL" id="JANBPK010000716">
    <property type="protein sequence ID" value="KAJ2934538.1"/>
    <property type="molecule type" value="Genomic_DNA"/>
</dbReference>
<gene>
    <name evidence="2" type="ORF">H1R20_g2573</name>
</gene>
<dbReference type="Pfam" id="PF08636">
    <property type="entry name" value="Pkr1"/>
    <property type="match status" value="1"/>
</dbReference>
<dbReference type="PANTHER" id="PTHR28251">
    <property type="entry name" value="V-TYPE ATPASE ASSEMBLY FACTOR PKR1"/>
    <property type="match status" value="1"/>
</dbReference>
<name>A0A9W8MMM7_9AGAR</name>
<dbReference type="GO" id="GO:0070072">
    <property type="term" value="P:vacuolar proton-transporting V-type ATPase complex assembly"/>
    <property type="evidence" value="ECO:0007669"/>
    <property type="project" value="InterPro"/>
</dbReference>
<protein>
    <recommendedName>
        <fullName evidence="4">Pkr1-domain-containing protein</fullName>
    </recommendedName>
</protein>
<organism evidence="2 3">
    <name type="scientific">Candolleomyces eurysporus</name>
    <dbReference type="NCBI Taxonomy" id="2828524"/>
    <lineage>
        <taxon>Eukaryota</taxon>
        <taxon>Fungi</taxon>
        <taxon>Dikarya</taxon>
        <taxon>Basidiomycota</taxon>
        <taxon>Agaricomycotina</taxon>
        <taxon>Agaricomycetes</taxon>
        <taxon>Agaricomycetidae</taxon>
        <taxon>Agaricales</taxon>
        <taxon>Agaricineae</taxon>
        <taxon>Psathyrellaceae</taxon>
        <taxon>Candolleomyces</taxon>
    </lineage>
</organism>
<evidence type="ECO:0008006" key="4">
    <source>
        <dbReference type="Google" id="ProtNLM"/>
    </source>
</evidence>